<feature type="domain" description="Transposase IS66 central" evidence="2">
    <location>
        <begin position="183"/>
        <end position="478"/>
    </location>
</feature>
<dbReference type="InterPro" id="IPR004291">
    <property type="entry name" value="Transposase_IS66_central"/>
</dbReference>
<dbReference type="InterPro" id="IPR024474">
    <property type="entry name" value="Znf_dom_IS66"/>
</dbReference>
<sequence length="551" mass="64790">MMMDHISEQEKQIQDYKKKNEELTVNIKELQLELAIEKEKYKQMVAAKYQSQKNQIALDMPTLFDDIEEEALKVEDSEIEEVITVGEHTRVHRLKEQHLSYDHLPKVDEYLSVPEGEDICEKCGSKMHIKKYQTKEELVYEPARLFVRVTHIPVLECENCQIYSEEGKSTYHTVTHHFLFDRSICSPELLAYIIDMKYNNGLPLYTIEKIFQRDHAIIPRQNMSNWVIGSMKYLEPLYNLMKEDLLGMKLIHADETTTQVLNEEGKPSTSTSYMWVYRSNKHEVPIVLYDYHSTRSGDCPKEFLKGYSGYLESDAYDGYNKVENVVRCLCNVHALRKFKDSYKLLPNNKERKTSDEVKAIQKYDEIIHHSNLIDEKAAEKYSNSEKRMEYITKRRNEELKPKFEKFLSWLEEIEPRNKGKYSMSKAIQYVLNNKEGLMEFTNDAIIPHDNTSCERSIRPFVLIRNRCKFSVSVHGAQASAMIYSLVISCIENKQNPYMYFTHLFENLPKLDLTNKEELRTYLPYSRELPSYIRTLSKSEIKAILNEAKSQV</sequence>
<dbReference type="EMBL" id="QRVM01000047">
    <property type="protein sequence ID" value="RGS45028.1"/>
    <property type="molecule type" value="Genomic_DNA"/>
</dbReference>
<evidence type="ECO:0000259" key="3">
    <source>
        <dbReference type="Pfam" id="PF13005"/>
    </source>
</evidence>
<dbReference type="PANTHER" id="PTHR33678:SF2">
    <property type="match status" value="1"/>
</dbReference>
<organism evidence="4 5">
    <name type="scientific">Holdemanella biformis</name>
    <dbReference type="NCBI Taxonomy" id="1735"/>
    <lineage>
        <taxon>Bacteria</taxon>
        <taxon>Bacillati</taxon>
        <taxon>Bacillota</taxon>
        <taxon>Erysipelotrichia</taxon>
        <taxon>Erysipelotrichales</taxon>
        <taxon>Erysipelotrichaceae</taxon>
        <taxon>Holdemanella</taxon>
    </lineage>
</organism>
<dbReference type="Pfam" id="PF03050">
    <property type="entry name" value="DDE_Tnp_IS66"/>
    <property type="match status" value="1"/>
</dbReference>
<proteinExistence type="predicted"/>
<feature type="domain" description="Transposase IS66 zinc-finger binding" evidence="3">
    <location>
        <begin position="117"/>
        <end position="160"/>
    </location>
</feature>
<name>A0A412IYA2_9FIRM</name>
<dbReference type="Pfam" id="PF13005">
    <property type="entry name" value="zf-IS66"/>
    <property type="match status" value="1"/>
</dbReference>
<dbReference type="InterPro" id="IPR052344">
    <property type="entry name" value="Transposase-related"/>
</dbReference>
<dbReference type="PANTHER" id="PTHR33678">
    <property type="entry name" value="BLL1576 PROTEIN"/>
    <property type="match status" value="1"/>
</dbReference>
<dbReference type="AlphaFoldDB" id="A0A412IYA2"/>
<reference evidence="4 5" key="1">
    <citation type="submission" date="2018-08" db="EMBL/GenBank/DDBJ databases">
        <title>A genome reference for cultivated species of the human gut microbiota.</title>
        <authorList>
            <person name="Zou Y."/>
            <person name="Xue W."/>
            <person name="Luo G."/>
        </authorList>
    </citation>
    <scope>NUCLEOTIDE SEQUENCE [LARGE SCALE GENOMIC DNA]</scope>
    <source>
        <strain evidence="4 5">AF22-10AC</strain>
    </source>
</reference>
<evidence type="ECO:0000259" key="2">
    <source>
        <dbReference type="Pfam" id="PF03050"/>
    </source>
</evidence>
<evidence type="ECO:0000313" key="4">
    <source>
        <dbReference type="EMBL" id="RGS45028.1"/>
    </source>
</evidence>
<evidence type="ECO:0000256" key="1">
    <source>
        <dbReference type="SAM" id="Coils"/>
    </source>
</evidence>
<comment type="caution">
    <text evidence="4">The sequence shown here is derived from an EMBL/GenBank/DDBJ whole genome shotgun (WGS) entry which is preliminary data.</text>
</comment>
<feature type="coiled-coil region" evidence="1">
    <location>
        <begin position="6"/>
        <end position="47"/>
    </location>
</feature>
<dbReference type="Proteomes" id="UP000285274">
    <property type="component" value="Unassembled WGS sequence"/>
</dbReference>
<accession>A0A412IYA2</accession>
<evidence type="ECO:0000313" key="5">
    <source>
        <dbReference type="Proteomes" id="UP000285274"/>
    </source>
</evidence>
<keyword evidence="1" id="KW-0175">Coiled coil</keyword>
<dbReference type="NCBIfam" id="NF033517">
    <property type="entry name" value="transpos_IS66"/>
    <property type="match status" value="1"/>
</dbReference>
<gene>
    <name evidence="4" type="ORF">DWX92_09250</name>
</gene>
<protein>
    <submittedName>
        <fullName evidence="4">IS66 family transposase</fullName>
    </submittedName>
</protein>